<evidence type="ECO:0000256" key="2">
    <source>
        <dbReference type="SAM" id="Coils"/>
    </source>
</evidence>
<dbReference type="RefSeq" id="WP_111472818.1">
    <property type="nucleotide sequence ID" value="NZ_QLIX01000051.1"/>
</dbReference>
<dbReference type="OrthoDB" id="7281541at2"/>
<dbReference type="AlphaFoldDB" id="A0A327LUX3"/>
<evidence type="ECO:0000313" key="3">
    <source>
        <dbReference type="EMBL" id="RAI54551.1"/>
    </source>
</evidence>
<feature type="coiled-coil region" evidence="2">
    <location>
        <begin position="92"/>
        <end position="119"/>
    </location>
</feature>
<proteinExistence type="predicted"/>
<protein>
    <recommendedName>
        <fullName evidence="1">Segregation and condensation protein A</fullName>
    </recommendedName>
</protein>
<gene>
    <name evidence="3" type="ORF">DOO78_26140</name>
</gene>
<accession>A0A327LUX3</accession>
<evidence type="ECO:0000256" key="1">
    <source>
        <dbReference type="ARBA" id="ARBA00044777"/>
    </source>
</evidence>
<dbReference type="PANTHER" id="PTHR33969:SF2">
    <property type="entry name" value="SEGREGATION AND CONDENSATION PROTEIN A"/>
    <property type="match status" value="1"/>
</dbReference>
<dbReference type="PANTHER" id="PTHR33969">
    <property type="entry name" value="SEGREGATION AND CONDENSATION PROTEIN A"/>
    <property type="match status" value="1"/>
</dbReference>
<evidence type="ECO:0000313" key="4">
    <source>
        <dbReference type="Proteomes" id="UP000249065"/>
    </source>
</evidence>
<reference evidence="4" key="1">
    <citation type="submission" date="2018-06" db="EMBL/GenBank/DDBJ databases">
        <authorList>
            <person name="Khan S.A."/>
        </authorList>
    </citation>
    <scope>NUCLEOTIDE SEQUENCE [LARGE SCALE GENOMIC DNA]</scope>
    <source>
        <strain evidence="4">DB-1506</strain>
    </source>
</reference>
<sequence length="264" mass="28877">MTPEAEASRAAVGNSGAPVLRLAAWEGPLDLLLELARAQRVDLARISVTDLAGQFAAVLEEAIARRAVPLSRLAEWTVMAAWLLALRARLLLPAGTAENAEAEREAADLRRRLAKRAAARRLADWLERRPQLGREVFARGAPEQEAAAELAADVTALLRACLRLLEVPVHERVYRPRPPALWRVSEAMARIRVMLPELPADGARLEQLLPPTPAGEGAALWRRSAIASTLLAGLELSRDDMVELNQKVAFSTITIGQSPRKRAR</sequence>
<keyword evidence="2" id="KW-0175">Coiled coil</keyword>
<dbReference type="Gene3D" id="6.10.250.2410">
    <property type="match status" value="1"/>
</dbReference>
<comment type="caution">
    <text evidence="3">The sequence shown here is derived from an EMBL/GenBank/DDBJ whole genome shotgun (WGS) entry which is preliminary data.</text>
</comment>
<organism evidence="3 4">
    <name type="scientific">Roseicella frigidaeris</name>
    <dbReference type="NCBI Taxonomy" id="2230885"/>
    <lineage>
        <taxon>Bacteria</taxon>
        <taxon>Pseudomonadati</taxon>
        <taxon>Pseudomonadota</taxon>
        <taxon>Alphaproteobacteria</taxon>
        <taxon>Acetobacterales</taxon>
        <taxon>Roseomonadaceae</taxon>
        <taxon>Roseicella</taxon>
    </lineage>
</organism>
<dbReference type="Proteomes" id="UP000249065">
    <property type="component" value="Unassembled WGS sequence"/>
</dbReference>
<dbReference type="EMBL" id="QLIX01000051">
    <property type="protein sequence ID" value="RAI54551.1"/>
    <property type="molecule type" value="Genomic_DNA"/>
</dbReference>
<dbReference type="InterPro" id="IPR003768">
    <property type="entry name" value="ScpA"/>
</dbReference>
<name>A0A327LUX3_9PROT</name>
<keyword evidence="4" id="KW-1185">Reference proteome</keyword>